<reference evidence="1 2" key="1">
    <citation type="submission" date="2014-04" db="EMBL/GenBank/DDBJ databases">
        <title>Evolutionary Origins and Diversification of the Mycorrhizal Mutualists.</title>
        <authorList>
            <consortium name="DOE Joint Genome Institute"/>
            <consortium name="Mycorrhizal Genomics Consortium"/>
            <person name="Kohler A."/>
            <person name="Kuo A."/>
            <person name="Nagy L.G."/>
            <person name="Floudas D."/>
            <person name="Copeland A."/>
            <person name="Barry K.W."/>
            <person name="Cichocki N."/>
            <person name="Veneault-Fourrey C."/>
            <person name="LaButti K."/>
            <person name="Lindquist E.A."/>
            <person name="Lipzen A."/>
            <person name="Lundell T."/>
            <person name="Morin E."/>
            <person name="Murat C."/>
            <person name="Riley R."/>
            <person name="Ohm R."/>
            <person name="Sun H."/>
            <person name="Tunlid A."/>
            <person name="Henrissat B."/>
            <person name="Grigoriev I.V."/>
            <person name="Hibbett D.S."/>
            <person name="Martin F."/>
        </authorList>
    </citation>
    <scope>NUCLEOTIDE SEQUENCE [LARGE SCALE GENOMIC DNA]</scope>
    <source>
        <strain evidence="1 2">MD-312</strain>
    </source>
</reference>
<dbReference type="GO" id="GO:0000177">
    <property type="term" value="C:cytoplasmic exosome (RNase complex)"/>
    <property type="evidence" value="ECO:0007669"/>
    <property type="project" value="TreeGrafter"/>
</dbReference>
<dbReference type="Proteomes" id="UP000053820">
    <property type="component" value="Unassembled WGS sequence"/>
</dbReference>
<gene>
    <name evidence="1" type="ORF">HYDPIDRAFT_115620</name>
</gene>
<dbReference type="AlphaFoldDB" id="A0A0C9W580"/>
<dbReference type="OrthoDB" id="372421at2759"/>
<name>A0A0C9W580_9AGAM</name>
<evidence type="ECO:0000313" key="2">
    <source>
        <dbReference type="Proteomes" id="UP000053820"/>
    </source>
</evidence>
<proteinExistence type="predicted"/>
<dbReference type="PANTHER" id="PTHR23355:SF35">
    <property type="entry name" value="EXOSOME COMPLEX EXONUCLEASE RRP44"/>
    <property type="match status" value="1"/>
</dbReference>
<dbReference type="GO" id="GO:0000176">
    <property type="term" value="C:nuclear exosome (RNase complex)"/>
    <property type="evidence" value="ECO:0007669"/>
    <property type="project" value="TreeGrafter"/>
</dbReference>
<dbReference type="GO" id="GO:0000175">
    <property type="term" value="F:3'-5'-RNA exonuclease activity"/>
    <property type="evidence" value="ECO:0007669"/>
    <property type="project" value="TreeGrafter"/>
</dbReference>
<accession>A0A0C9W580</accession>
<keyword evidence="2" id="KW-1185">Reference proteome</keyword>
<evidence type="ECO:0000313" key="1">
    <source>
        <dbReference type="EMBL" id="KIJ61783.1"/>
    </source>
</evidence>
<sequence length="82" mass="9289">MAAGALNLAFPEVKNHLASSESSDHIDVGQKELREMNSLVEEFMMLANVSVVRRIEEVFPGTAVLSIYPHHFKLRRARRLAR</sequence>
<dbReference type="InterPro" id="IPR050180">
    <property type="entry name" value="RNR_Ribonuclease"/>
</dbReference>
<dbReference type="SUPFAM" id="SSF50249">
    <property type="entry name" value="Nucleic acid-binding proteins"/>
    <property type="match status" value="1"/>
</dbReference>
<dbReference type="GO" id="GO:0071031">
    <property type="term" value="P:nuclear mRNA surveillance of mRNA 3'-end processing"/>
    <property type="evidence" value="ECO:0007669"/>
    <property type="project" value="TreeGrafter"/>
</dbReference>
<dbReference type="GO" id="GO:0016075">
    <property type="term" value="P:rRNA catabolic process"/>
    <property type="evidence" value="ECO:0007669"/>
    <property type="project" value="TreeGrafter"/>
</dbReference>
<dbReference type="PANTHER" id="PTHR23355">
    <property type="entry name" value="RIBONUCLEASE"/>
    <property type="match status" value="1"/>
</dbReference>
<dbReference type="InterPro" id="IPR012340">
    <property type="entry name" value="NA-bd_OB-fold"/>
</dbReference>
<dbReference type="EMBL" id="KN839860">
    <property type="protein sequence ID" value="KIJ61783.1"/>
    <property type="molecule type" value="Genomic_DNA"/>
</dbReference>
<dbReference type="HOGENOM" id="CLU_2558569_0_0_1"/>
<protein>
    <submittedName>
        <fullName evidence="1">Uncharacterized protein</fullName>
    </submittedName>
</protein>
<organism evidence="1 2">
    <name type="scientific">Hydnomerulius pinastri MD-312</name>
    <dbReference type="NCBI Taxonomy" id="994086"/>
    <lineage>
        <taxon>Eukaryota</taxon>
        <taxon>Fungi</taxon>
        <taxon>Dikarya</taxon>
        <taxon>Basidiomycota</taxon>
        <taxon>Agaricomycotina</taxon>
        <taxon>Agaricomycetes</taxon>
        <taxon>Agaricomycetidae</taxon>
        <taxon>Boletales</taxon>
        <taxon>Boletales incertae sedis</taxon>
        <taxon>Leucogyrophana</taxon>
    </lineage>
</organism>
<dbReference type="GO" id="GO:0004519">
    <property type="term" value="F:endonuclease activity"/>
    <property type="evidence" value="ECO:0007669"/>
    <property type="project" value="TreeGrafter"/>
</dbReference>